<gene>
    <name evidence="2" type="ORF">SPIL2461_LOCUS6975</name>
</gene>
<dbReference type="EMBL" id="CAJNIZ010010915">
    <property type="protein sequence ID" value="CAE7308008.1"/>
    <property type="molecule type" value="Genomic_DNA"/>
</dbReference>
<dbReference type="OrthoDB" id="444868at2759"/>
<evidence type="ECO:0000313" key="3">
    <source>
        <dbReference type="Proteomes" id="UP000649617"/>
    </source>
</evidence>
<sequence length="81" mass="9013">MTSLRRALQNALPLAEHACGSDTLRFFGSQEAHRKAASPETPLMHYKATQQATSSINHRIFYVNVVAMVLVYDLGSSMLDF</sequence>
<evidence type="ECO:0000256" key="1">
    <source>
        <dbReference type="SAM" id="Phobius"/>
    </source>
</evidence>
<reference evidence="2" key="1">
    <citation type="submission" date="2021-02" db="EMBL/GenBank/DDBJ databases">
        <authorList>
            <person name="Dougan E. K."/>
            <person name="Rhodes N."/>
            <person name="Thang M."/>
            <person name="Chan C."/>
        </authorList>
    </citation>
    <scope>NUCLEOTIDE SEQUENCE</scope>
</reference>
<proteinExistence type="predicted"/>
<evidence type="ECO:0000313" key="2">
    <source>
        <dbReference type="EMBL" id="CAE7308008.1"/>
    </source>
</evidence>
<comment type="caution">
    <text evidence="2">The sequence shown here is derived from an EMBL/GenBank/DDBJ whole genome shotgun (WGS) entry which is preliminary data.</text>
</comment>
<feature type="transmembrane region" description="Helical" evidence="1">
    <location>
        <begin position="60"/>
        <end position="79"/>
    </location>
</feature>
<dbReference type="AlphaFoldDB" id="A0A812NF96"/>
<keyword evidence="1" id="KW-0812">Transmembrane</keyword>
<dbReference type="Proteomes" id="UP000649617">
    <property type="component" value="Unassembled WGS sequence"/>
</dbReference>
<keyword evidence="3" id="KW-1185">Reference proteome</keyword>
<name>A0A812NF96_SYMPI</name>
<keyword evidence="1" id="KW-0472">Membrane</keyword>
<protein>
    <submittedName>
        <fullName evidence="2">Uncharacterized protein</fullName>
    </submittedName>
</protein>
<accession>A0A812NF96</accession>
<keyword evidence="1" id="KW-1133">Transmembrane helix</keyword>
<organism evidence="2 3">
    <name type="scientific">Symbiodinium pilosum</name>
    <name type="common">Dinoflagellate</name>
    <dbReference type="NCBI Taxonomy" id="2952"/>
    <lineage>
        <taxon>Eukaryota</taxon>
        <taxon>Sar</taxon>
        <taxon>Alveolata</taxon>
        <taxon>Dinophyceae</taxon>
        <taxon>Suessiales</taxon>
        <taxon>Symbiodiniaceae</taxon>
        <taxon>Symbiodinium</taxon>
    </lineage>
</organism>